<comment type="caution">
    <text evidence="1">The sequence shown here is derived from an EMBL/GenBank/DDBJ whole genome shotgun (WGS) entry which is preliminary data.</text>
</comment>
<reference evidence="1" key="1">
    <citation type="submission" date="2021-06" db="EMBL/GenBank/DDBJ databases">
        <authorList>
            <person name="Kallberg Y."/>
            <person name="Tangrot J."/>
            <person name="Rosling A."/>
        </authorList>
    </citation>
    <scope>NUCLEOTIDE SEQUENCE</scope>
    <source>
        <strain evidence="1">MA461A</strain>
    </source>
</reference>
<accession>A0ACA9QH69</accession>
<sequence length="148" mass="16515">PHHAPQCSHNQNKPQQKPTLDPQQLAELSRLEKSLQSAVDLEALEVAYQNVKSNPLYQGESHRDNQGSLDTLYKMKKQLFQAQGQQQSLYDSNKRDGFCLLTTGGTPIETSELPTTYRSGGFSVPRQGYHLVSPKAQTEPFLPTSKCS</sequence>
<proteinExistence type="predicted"/>
<dbReference type="EMBL" id="CAJVQC010032475">
    <property type="protein sequence ID" value="CAG8751252.1"/>
    <property type="molecule type" value="Genomic_DNA"/>
</dbReference>
<name>A0ACA9QH69_9GLOM</name>
<gene>
    <name evidence="1" type="ORF">RPERSI_LOCUS14208</name>
</gene>
<keyword evidence="2" id="KW-1185">Reference proteome</keyword>
<evidence type="ECO:0000313" key="2">
    <source>
        <dbReference type="Proteomes" id="UP000789920"/>
    </source>
</evidence>
<feature type="non-terminal residue" evidence="1">
    <location>
        <position position="1"/>
    </location>
</feature>
<organism evidence="1 2">
    <name type="scientific">Racocetra persica</name>
    <dbReference type="NCBI Taxonomy" id="160502"/>
    <lineage>
        <taxon>Eukaryota</taxon>
        <taxon>Fungi</taxon>
        <taxon>Fungi incertae sedis</taxon>
        <taxon>Mucoromycota</taxon>
        <taxon>Glomeromycotina</taxon>
        <taxon>Glomeromycetes</taxon>
        <taxon>Diversisporales</taxon>
        <taxon>Gigasporaceae</taxon>
        <taxon>Racocetra</taxon>
    </lineage>
</organism>
<protein>
    <submittedName>
        <fullName evidence="1">25802_t:CDS:1</fullName>
    </submittedName>
</protein>
<evidence type="ECO:0000313" key="1">
    <source>
        <dbReference type="EMBL" id="CAG8751252.1"/>
    </source>
</evidence>
<dbReference type="Proteomes" id="UP000789920">
    <property type="component" value="Unassembled WGS sequence"/>
</dbReference>